<evidence type="ECO:0000313" key="8">
    <source>
        <dbReference type="Proteomes" id="UP000320857"/>
    </source>
</evidence>
<evidence type="ECO:0000256" key="2">
    <source>
        <dbReference type="ARBA" id="ARBA00022741"/>
    </source>
</evidence>
<evidence type="ECO:0000256" key="3">
    <source>
        <dbReference type="ARBA" id="ARBA00022840"/>
    </source>
</evidence>
<dbReference type="GO" id="GO:0016874">
    <property type="term" value="F:ligase activity"/>
    <property type="evidence" value="ECO:0007669"/>
    <property type="project" value="UniProtKB-KW"/>
</dbReference>
<dbReference type="AlphaFoldDB" id="A0A5P0YUJ2"/>
<dbReference type="InterPro" id="IPR011761">
    <property type="entry name" value="ATP-grasp"/>
</dbReference>
<dbReference type="EMBL" id="JABJXA010000014">
    <property type="protein sequence ID" value="MBB1257990.1"/>
    <property type="molecule type" value="Genomic_DNA"/>
</dbReference>
<accession>A0A5P0YUJ2</accession>
<dbReference type="GO" id="GO:0046872">
    <property type="term" value="F:metal ion binding"/>
    <property type="evidence" value="ECO:0007669"/>
    <property type="project" value="InterPro"/>
</dbReference>
<dbReference type="PANTHER" id="PTHR43585:SF2">
    <property type="entry name" value="ATP-GRASP ENZYME FSQD"/>
    <property type="match status" value="1"/>
</dbReference>
<evidence type="ECO:0000313" key="7">
    <source>
        <dbReference type="EMBL" id="MQS03958.1"/>
    </source>
</evidence>
<gene>
    <name evidence="7" type="ORF">FNX44_019185</name>
    <name evidence="6" type="ORF">H3147_03985</name>
</gene>
<sequence length="412" mass="43484">MAWVGGRPAPIAGAKELDIDVVLVHEEGMYEPSIAAHCERIVHAPISDGPAVLAALAPLHEQRPFDRVLTTSEPAGVCVGHVVDALGLPGVGERTARTLKDKALTRAALDRHGLSPVRHRVVRGADEAAAFHRELAGPIVMKPVDGAASRHIHLVRDVDAAARAWREMTDSGLSAALAEEYLEGPVVSVESFSHHGRHLPIGCSEYQVNSKHVEWAVSTPSRVAAAHLDELRDLTVRLLDAVGLTEGPSHSEFVLTPAGPRVLESHARLGGHALPELVRRAYGPDLARMMLTVPLGIEELPADPPAPRGGAAIRFFVPPPGVVREVTVDGDVPAVVKRLAPGELEGVYLPLLAELTALETGAVLARNPGDVVPALDTLAACSSGYALSSGLDAADAEARCLAVEQGIHIRVD</sequence>
<protein>
    <submittedName>
        <fullName evidence="7">ATP-grasp domain-containing protein</fullName>
    </submittedName>
</protein>
<feature type="domain" description="ATP-grasp" evidence="5">
    <location>
        <begin position="106"/>
        <end position="295"/>
    </location>
</feature>
<reference evidence="6" key="3">
    <citation type="journal article" name="Syst. Appl. Microbiol.">
        <title>Streptomyces alkaliterrae sp. nov., isolated from an alkaline soil, and emended descriptions of Streptomyces alkaliphilus, Streptomyces calidiresistens and Streptomyces durbertensis.</title>
        <authorList>
            <person name="Swiecimska M."/>
            <person name="Golinska P."/>
            <person name="Nouioui I."/>
            <person name="Wypij M."/>
            <person name="Rai M."/>
            <person name="Sangal V."/>
            <person name="Goodfellow M."/>
        </authorList>
    </citation>
    <scope>NUCLEOTIDE SEQUENCE</scope>
    <source>
        <strain evidence="6">OF8</strain>
    </source>
</reference>
<comment type="caution">
    <text evidence="7">The sequence shown here is derived from an EMBL/GenBank/DDBJ whole genome shotgun (WGS) entry which is preliminary data.</text>
</comment>
<keyword evidence="8" id="KW-1185">Reference proteome</keyword>
<dbReference type="SUPFAM" id="SSF56059">
    <property type="entry name" value="Glutathione synthetase ATP-binding domain-like"/>
    <property type="match status" value="1"/>
</dbReference>
<dbReference type="Pfam" id="PF13535">
    <property type="entry name" value="ATP-grasp_4"/>
    <property type="match status" value="1"/>
</dbReference>
<evidence type="ECO:0000313" key="9">
    <source>
        <dbReference type="Proteomes" id="UP000517765"/>
    </source>
</evidence>
<dbReference type="PANTHER" id="PTHR43585">
    <property type="entry name" value="FUMIPYRROLE BIOSYNTHESIS PROTEIN C"/>
    <property type="match status" value="1"/>
</dbReference>
<dbReference type="Proteomes" id="UP000320857">
    <property type="component" value="Unassembled WGS sequence"/>
</dbReference>
<dbReference type="Gene3D" id="3.30.470.20">
    <property type="entry name" value="ATP-grasp fold, B domain"/>
    <property type="match status" value="1"/>
</dbReference>
<dbReference type="EMBL" id="VJYK02000222">
    <property type="protein sequence ID" value="MQS03958.1"/>
    <property type="molecule type" value="Genomic_DNA"/>
</dbReference>
<keyword evidence="2 4" id="KW-0547">Nucleotide-binding</keyword>
<keyword evidence="1" id="KW-0436">Ligase</keyword>
<dbReference type="InterPro" id="IPR052032">
    <property type="entry name" value="ATP-dep_AA_Ligase"/>
</dbReference>
<dbReference type="Proteomes" id="UP000517765">
    <property type="component" value="Unassembled WGS sequence"/>
</dbReference>
<reference evidence="7 8" key="1">
    <citation type="submission" date="2019-10" db="EMBL/GenBank/DDBJ databases">
        <title>Streptomyces sp. nov., a novel actinobacterium isolated from alkaline environment.</title>
        <authorList>
            <person name="Golinska P."/>
        </authorList>
    </citation>
    <scope>NUCLEOTIDE SEQUENCE [LARGE SCALE GENOMIC DNA]</scope>
    <source>
        <strain evidence="7 8">OF1</strain>
    </source>
</reference>
<keyword evidence="3 4" id="KW-0067">ATP-binding</keyword>
<dbReference type="Gene3D" id="3.40.50.20">
    <property type="match status" value="1"/>
</dbReference>
<name>A0A5P0YUJ2_9ACTN</name>
<evidence type="ECO:0000256" key="1">
    <source>
        <dbReference type="ARBA" id="ARBA00022598"/>
    </source>
</evidence>
<evidence type="ECO:0000259" key="5">
    <source>
        <dbReference type="PROSITE" id="PS50975"/>
    </source>
</evidence>
<dbReference type="GO" id="GO:0005524">
    <property type="term" value="F:ATP binding"/>
    <property type="evidence" value="ECO:0007669"/>
    <property type="project" value="UniProtKB-UniRule"/>
</dbReference>
<dbReference type="Pfam" id="PF18130">
    <property type="entry name" value="ATPgrasp_N"/>
    <property type="match status" value="1"/>
</dbReference>
<reference evidence="9" key="2">
    <citation type="submission" date="2020-05" db="EMBL/GenBank/DDBJ databases">
        <title>Classification of alakaliphilic streptomycetes isolated from an alkaline soil next to Lonar Crater, India and a proposal for the recognition of Streptomyces alkaliterrae sp. nov.</title>
        <authorList>
            <person name="Golinska P."/>
        </authorList>
    </citation>
    <scope>NUCLEOTIDE SEQUENCE [LARGE SCALE GENOMIC DNA]</scope>
    <source>
        <strain evidence="9">OF8</strain>
    </source>
</reference>
<proteinExistence type="predicted"/>
<evidence type="ECO:0000313" key="6">
    <source>
        <dbReference type="EMBL" id="MBB1257990.1"/>
    </source>
</evidence>
<dbReference type="InterPro" id="IPR041472">
    <property type="entry name" value="BL00235/CARNS1_N"/>
</dbReference>
<dbReference type="PROSITE" id="PS50975">
    <property type="entry name" value="ATP_GRASP"/>
    <property type="match status" value="1"/>
</dbReference>
<evidence type="ECO:0000256" key="4">
    <source>
        <dbReference type="PROSITE-ProRule" id="PRU00409"/>
    </source>
</evidence>
<organism evidence="7 8">
    <name type="scientific">Streptomyces alkaliterrae</name>
    <dbReference type="NCBI Taxonomy" id="2213162"/>
    <lineage>
        <taxon>Bacteria</taxon>
        <taxon>Bacillati</taxon>
        <taxon>Actinomycetota</taxon>
        <taxon>Actinomycetes</taxon>
        <taxon>Kitasatosporales</taxon>
        <taxon>Streptomycetaceae</taxon>
        <taxon>Streptomyces</taxon>
    </lineage>
</organism>